<evidence type="ECO:0000313" key="2">
    <source>
        <dbReference type="Proteomes" id="UP000183200"/>
    </source>
</evidence>
<dbReference type="STRING" id="430522.BFS30_14295"/>
<dbReference type="EMBL" id="FNGY01000013">
    <property type="protein sequence ID" value="SDO30156.1"/>
    <property type="molecule type" value="Genomic_DNA"/>
</dbReference>
<reference evidence="2" key="1">
    <citation type="submission" date="2016-10" db="EMBL/GenBank/DDBJ databases">
        <authorList>
            <person name="Varghese N."/>
            <person name="Submissions S."/>
        </authorList>
    </citation>
    <scope>NUCLEOTIDE SEQUENCE [LARGE SCALE GENOMIC DNA]</scope>
    <source>
        <strain evidence="2">DSM 19110</strain>
    </source>
</reference>
<gene>
    <name evidence="1" type="ORF">SAMN05421820_113137</name>
</gene>
<dbReference type="OrthoDB" id="771431at2"/>
<accession>A0A1H0IFN7</accession>
<name>A0A1H0IFN7_9SPHI</name>
<protein>
    <submittedName>
        <fullName evidence="1">Uncharacterized protein</fullName>
    </submittedName>
</protein>
<dbReference type="AlphaFoldDB" id="A0A1H0IFN7"/>
<keyword evidence="2" id="KW-1185">Reference proteome</keyword>
<organism evidence="1 2">
    <name type="scientific">Pedobacter steynii</name>
    <dbReference type="NCBI Taxonomy" id="430522"/>
    <lineage>
        <taxon>Bacteria</taxon>
        <taxon>Pseudomonadati</taxon>
        <taxon>Bacteroidota</taxon>
        <taxon>Sphingobacteriia</taxon>
        <taxon>Sphingobacteriales</taxon>
        <taxon>Sphingobacteriaceae</taxon>
        <taxon>Pedobacter</taxon>
    </lineage>
</organism>
<sequence>MEIAIKVLQTEISNRKVLISRENLMFKDRKKATELLKEISKLKQALKVVKDHHQRKGAYDFD</sequence>
<proteinExistence type="predicted"/>
<evidence type="ECO:0000313" key="1">
    <source>
        <dbReference type="EMBL" id="SDO30156.1"/>
    </source>
</evidence>
<dbReference type="RefSeq" id="WP_074612331.1">
    <property type="nucleotide sequence ID" value="NZ_FNGY01000013.1"/>
</dbReference>
<dbReference type="Proteomes" id="UP000183200">
    <property type="component" value="Unassembled WGS sequence"/>
</dbReference>